<name>A0A0F9FJP7_9ZZZZ</name>
<accession>A0A0F9FJP7</accession>
<organism evidence="1">
    <name type="scientific">marine sediment metagenome</name>
    <dbReference type="NCBI Taxonomy" id="412755"/>
    <lineage>
        <taxon>unclassified sequences</taxon>
        <taxon>metagenomes</taxon>
        <taxon>ecological metagenomes</taxon>
    </lineage>
</organism>
<gene>
    <name evidence="1" type="ORF">LCGC14_2022060</name>
</gene>
<proteinExistence type="predicted"/>
<dbReference type="EMBL" id="LAZR01023370">
    <property type="protein sequence ID" value="KKL78716.1"/>
    <property type="molecule type" value="Genomic_DNA"/>
</dbReference>
<evidence type="ECO:0000313" key="1">
    <source>
        <dbReference type="EMBL" id="KKL78716.1"/>
    </source>
</evidence>
<reference evidence="1" key="1">
    <citation type="journal article" date="2015" name="Nature">
        <title>Complex archaea that bridge the gap between prokaryotes and eukaryotes.</title>
        <authorList>
            <person name="Spang A."/>
            <person name="Saw J.H."/>
            <person name="Jorgensen S.L."/>
            <person name="Zaremba-Niedzwiedzka K."/>
            <person name="Martijn J."/>
            <person name="Lind A.E."/>
            <person name="van Eijk R."/>
            <person name="Schleper C."/>
            <person name="Guy L."/>
            <person name="Ettema T.J."/>
        </authorList>
    </citation>
    <scope>NUCLEOTIDE SEQUENCE</scope>
</reference>
<comment type="caution">
    <text evidence="1">The sequence shown here is derived from an EMBL/GenBank/DDBJ whole genome shotgun (WGS) entry which is preliminary data.</text>
</comment>
<dbReference type="AlphaFoldDB" id="A0A0F9FJP7"/>
<sequence>MAIPEGIEPEKDNIPATVDRIIELLNEAHSTVSRIKPEPPDEEKAPEQHGLEAAVVRARDKAGHLCKRLNEVANAVGAL</sequence>
<protein>
    <submittedName>
        <fullName evidence="1">Uncharacterized protein</fullName>
    </submittedName>
</protein>